<dbReference type="Gene3D" id="3.90.660.20">
    <property type="entry name" value="Protoporphyrinogen oxidase, mitochondrial, domain 2"/>
    <property type="match status" value="1"/>
</dbReference>
<protein>
    <recommendedName>
        <fullName evidence="5 13">Protoporphyrinogen oxidase</fullName>
        <ecNumber evidence="5 13">1.3.3.4</ecNumber>
    </recommendedName>
</protein>
<proteinExistence type="inferred from homology"/>
<comment type="pathway">
    <text evidence="3 13">Porphyrin-containing compound metabolism; protoporphyrin-IX biosynthesis; protoporphyrin-IX from protoporphyrinogen-IX: step 1/1.</text>
</comment>
<dbReference type="Gene3D" id="3.50.50.60">
    <property type="entry name" value="FAD/NAD(P)-binding domain"/>
    <property type="match status" value="1"/>
</dbReference>
<dbReference type="PANTHER" id="PTHR42923:SF44">
    <property type="entry name" value="PROTOPORPHYRINOGEN OXIDASE 2, CHLOROPLASTIC_MITOCHONDRIAL"/>
    <property type="match status" value="1"/>
</dbReference>
<gene>
    <name evidence="16" type="ORF">KC19_9G099300</name>
</gene>
<accession>A0A8T0GSB9</accession>
<dbReference type="InterPro" id="IPR002937">
    <property type="entry name" value="Amino_oxidase"/>
</dbReference>
<sequence length="533" mass="57918">MADPEHKERSLGSVAVVGAGVSGLAAAYRLRSGGVAVTVFEAQDAVGGKIQSYSKDGLIWEKGPNTMVETEPEVSSLIDQLGLREKQQWPVMQNKRYIVRDGNPQLLPSNPLGLITTKLLSAQSKFQIFLEPFLWKRKGSPSTDPSNGREPSQDESVGDFFTRHFGREVVDYLVDPFIAGTSGSDPDSVSIRQSFPDLFAIEESYGSLLVGGVKSGLKKKRDSKNGSSKVLSDSTKALSTQKRPRGSFSFVGGMQTLPHALSERLDEESLELKSSVLSLASNQQGNPLRNNWTITYSKEGSQQEEKHFDAVILTTPLHNMREIGVKKDGIPYSLDFIPEVVYQPMSVVITAFKESDVKNALKGFGVLVPRKEQKNGFFTLGTLFSSSMFPDRAPPGQVVFTTFVGGSRSRALASAPFDEVKEVALTDLRRLVGAQGPPVAVKHIYWEQAFPQYSLGYNEFLSSLEKMEGDLPGLFYAGNHRGGLSVGKSIASGCKAAGQVLSMLEGTGGRKLFTMASNNVDTLPKPAECKSTT</sequence>
<evidence type="ECO:0000256" key="14">
    <source>
        <dbReference type="SAM" id="MobiDB-lite"/>
    </source>
</evidence>
<keyword evidence="9" id="KW-0496">Mitochondrion</keyword>
<evidence type="ECO:0000313" key="17">
    <source>
        <dbReference type="Proteomes" id="UP000822688"/>
    </source>
</evidence>
<evidence type="ECO:0000259" key="15">
    <source>
        <dbReference type="Pfam" id="PF01593"/>
    </source>
</evidence>
<dbReference type="InterPro" id="IPR036188">
    <property type="entry name" value="FAD/NAD-bd_sf"/>
</dbReference>
<dbReference type="SUPFAM" id="SSF51905">
    <property type="entry name" value="FAD/NAD(P)-binding domain"/>
    <property type="match status" value="1"/>
</dbReference>
<feature type="domain" description="Amine oxidase" evidence="15">
    <location>
        <begin position="21"/>
        <end position="501"/>
    </location>
</feature>
<evidence type="ECO:0000256" key="3">
    <source>
        <dbReference type="ARBA" id="ARBA00005073"/>
    </source>
</evidence>
<comment type="cofactor">
    <cofactor evidence="13">
        <name>FAD</name>
        <dbReference type="ChEBI" id="CHEBI:57692"/>
    </cofactor>
    <text evidence="13">Binds 1 FAD per subunit.</text>
</comment>
<dbReference type="GO" id="GO:0009534">
    <property type="term" value="C:chloroplast thylakoid"/>
    <property type="evidence" value="ECO:0007669"/>
    <property type="project" value="TreeGrafter"/>
</dbReference>
<evidence type="ECO:0000256" key="1">
    <source>
        <dbReference type="ARBA" id="ARBA00002600"/>
    </source>
</evidence>
<comment type="function">
    <text evidence="1 13">Catalyzes the 6-electron oxidation of protoporphyrinogen-IX to form protoporphyrin-IX.</text>
</comment>
<evidence type="ECO:0000256" key="5">
    <source>
        <dbReference type="ARBA" id="ARBA00012867"/>
    </source>
</evidence>
<dbReference type="FunFam" id="1.10.3110.10:FF:000003">
    <property type="entry name" value="Protoporphyrinogen oxidase"/>
    <property type="match status" value="1"/>
</dbReference>
<keyword evidence="10 13" id="KW-0350">Heme biosynthesis</keyword>
<evidence type="ECO:0000256" key="2">
    <source>
        <dbReference type="ARBA" id="ARBA00004173"/>
    </source>
</evidence>
<evidence type="ECO:0000256" key="10">
    <source>
        <dbReference type="ARBA" id="ARBA00023133"/>
    </source>
</evidence>
<feature type="compositionally biased region" description="Polar residues" evidence="14">
    <location>
        <begin position="140"/>
        <end position="150"/>
    </location>
</feature>
<dbReference type="GO" id="GO:0005739">
    <property type="term" value="C:mitochondrion"/>
    <property type="evidence" value="ECO:0007669"/>
    <property type="project" value="UniProtKB-SubCell"/>
</dbReference>
<feature type="compositionally biased region" description="Polar residues" evidence="14">
    <location>
        <begin position="225"/>
        <end position="241"/>
    </location>
</feature>
<dbReference type="EMBL" id="CM026430">
    <property type="protein sequence ID" value="KAG0561870.1"/>
    <property type="molecule type" value="Genomic_DNA"/>
</dbReference>
<comment type="catalytic activity">
    <reaction evidence="12 13">
        <text>protoporphyrinogen IX + 3 O2 = protoporphyrin IX + 3 H2O2</text>
        <dbReference type="Rhea" id="RHEA:25576"/>
        <dbReference type="ChEBI" id="CHEBI:15379"/>
        <dbReference type="ChEBI" id="CHEBI:16240"/>
        <dbReference type="ChEBI" id="CHEBI:57306"/>
        <dbReference type="ChEBI" id="CHEBI:57307"/>
        <dbReference type="EC" id="1.3.3.4"/>
    </reaction>
</comment>
<evidence type="ECO:0000256" key="7">
    <source>
        <dbReference type="ARBA" id="ARBA00022827"/>
    </source>
</evidence>
<keyword evidence="11 13" id="KW-0627">Porphyrin biosynthesis</keyword>
<dbReference type="InterPro" id="IPR004572">
    <property type="entry name" value="Protoporphyrinogen_oxidase"/>
</dbReference>
<evidence type="ECO:0000256" key="4">
    <source>
        <dbReference type="ARBA" id="ARBA00010551"/>
    </source>
</evidence>
<dbReference type="NCBIfam" id="TIGR00562">
    <property type="entry name" value="proto_IX_ox"/>
    <property type="match status" value="1"/>
</dbReference>
<dbReference type="InterPro" id="IPR050464">
    <property type="entry name" value="Zeta_carotene_desat/Oxidored"/>
</dbReference>
<name>A0A8T0GSB9_CERPU</name>
<evidence type="ECO:0000256" key="9">
    <source>
        <dbReference type="ARBA" id="ARBA00023128"/>
    </source>
</evidence>
<organism evidence="16 17">
    <name type="scientific">Ceratodon purpureus</name>
    <name type="common">Fire moss</name>
    <name type="synonym">Dicranum purpureum</name>
    <dbReference type="NCBI Taxonomy" id="3225"/>
    <lineage>
        <taxon>Eukaryota</taxon>
        <taxon>Viridiplantae</taxon>
        <taxon>Streptophyta</taxon>
        <taxon>Embryophyta</taxon>
        <taxon>Bryophyta</taxon>
        <taxon>Bryophytina</taxon>
        <taxon>Bryopsida</taxon>
        <taxon>Dicranidae</taxon>
        <taxon>Pseudoditrichales</taxon>
        <taxon>Ditrichaceae</taxon>
        <taxon>Ceratodon</taxon>
    </lineage>
</organism>
<dbReference type="Pfam" id="PF01593">
    <property type="entry name" value="Amino_oxidase"/>
    <property type="match status" value="1"/>
</dbReference>
<evidence type="ECO:0000256" key="13">
    <source>
        <dbReference type="RuleBase" id="RU367069"/>
    </source>
</evidence>
<evidence type="ECO:0000256" key="12">
    <source>
        <dbReference type="ARBA" id="ARBA00047554"/>
    </source>
</evidence>
<keyword evidence="17" id="KW-1185">Reference proteome</keyword>
<reference evidence="16" key="1">
    <citation type="submission" date="2020-06" db="EMBL/GenBank/DDBJ databases">
        <title>WGS assembly of Ceratodon purpureus strain R40.</title>
        <authorList>
            <person name="Carey S.B."/>
            <person name="Jenkins J."/>
            <person name="Shu S."/>
            <person name="Lovell J.T."/>
            <person name="Sreedasyam A."/>
            <person name="Maumus F."/>
            <person name="Tiley G.P."/>
            <person name="Fernandez-Pozo N."/>
            <person name="Barry K."/>
            <person name="Chen C."/>
            <person name="Wang M."/>
            <person name="Lipzen A."/>
            <person name="Daum C."/>
            <person name="Saski C.A."/>
            <person name="Payton A.C."/>
            <person name="Mcbreen J.C."/>
            <person name="Conrad R.E."/>
            <person name="Kollar L.M."/>
            <person name="Olsson S."/>
            <person name="Huttunen S."/>
            <person name="Landis J.B."/>
            <person name="Wickett N.J."/>
            <person name="Johnson M.G."/>
            <person name="Rensing S.A."/>
            <person name="Grimwood J."/>
            <person name="Schmutz J."/>
            <person name="Mcdaniel S.F."/>
        </authorList>
    </citation>
    <scope>NUCLEOTIDE SEQUENCE</scope>
    <source>
        <strain evidence="16">R40</strain>
    </source>
</reference>
<dbReference type="PANTHER" id="PTHR42923">
    <property type="entry name" value="PROTOPORPHYRINOGEN OXIDASE"/>
    <property type="match status" value="1"/>
</dbReference>
<dbReference type="Gene3D" id="1.10.3110.10">
    <property type="entry name" value="protoporphyrinogen ix oxidase, domain 3"/>
    <property type="match status" value="1"/>
</dbReference>
<evidence type="ECO:0000313" key="16">
    <source>
        <dbReference type="EMBL" id="KAG0561870.1"/>
    </source>
</evidence>
<dbReference type="AlphaFoldDB" id="A0A8T0GSB9"/>
<evidence type="ECO:0000256" key="11">
    <source>
        <dbReference type="ARBA" id="ARBA00023244"/>
    </source>
</evidence>
<dbReference type="Proteomes" id="UP000822688">
    <property type="component" value="Chromosome 9"/>
</dbReference>
<dbReference type="SUPFAM" id="SSF54373">
    <property type="entry name" value="FAD-linked reductases, C-terminal domain"/>
    <property type="match status" value="1"/>
</dbReference>
<keyword evidence="6 13" id="KW-0285">Flavoprotein</keyword>
<feature type="region of interest" description="Disordered" evidence="14">
    <location>
        <begin position="138"/>
        <end position="157"/>
    </location>
</feature>
<comment type="caution">
    <text evidence="16">The sequence shown here is derived from an EMBL/GenBank/DDBJ whole genome shotgun (WGS) entry which is preliminary data.</text>
</comment>
<comment type="similarity">
    <text evidence="4 13">Belongs to the protoporphyrinogen/coproporphyrinogen oxidase family. Protoporphyrinogen oxidase subfamily.</text>
</comment>
<dbReference type="EC" id="1.3.3.4" evidence="5 13"/>
<dbReference type="GO" id="GO:0004729">
    <property type="term" value="F:oxygen-dependent protoporphyrinogen oxidase activity"/>
    <property type="evidence" value="ECO:0007669"/>
    <property type="project" value="UniProtKB-UniRule"/>
</dbReference>
<dbReference type="GO" id="GO:0006782">
    <property type="term" value="P:protoporphyrinogen IX biosynthetic process"/>
    <property type="evidence" value="ECO:0007669"/>
    <property type="project" value="UniProtKB-UniRule"/>
</dbReference>
<dbReference type="PRINTS" id="PR00419">
    <property type="entry name" value="ADXRDTASE"/>
</dbReference>
<feature type="region of interest" description="Disordered" evidence="14">
    <location>
        <begin position="217"/>
        <end position="251"/>
    </location>
</feature>
<keyword evidence="8 13" id="KW-0560">Oxidoreductase</keyword>
<comment type="subcellular location">
    <subcellularLocation>
        <location evidence="2">Mitochondrion</location>
    </subcellularLocation>
    <subcellularLocation>
        <location evidence="13">Plastid</location>
        <location evidence="13">Chloroplast</location>
    </subcellularLocation>
</comment>
<keyword evidence="7 13" id="KW-0274">FAD</keyword>
<evidence type="ECO:0000256" key="6">
    <source>
        <dbReference type="ARBA" id="ARBA00022630"/>
    </source>
</evidence>
<evidence type="ECO:0000256" key="8">
    <source>
        <dbReference type="ARBA" id="ARBA00023002"/>
    </source>
</evidence>